<comment type="catalytic activity">
    <reaction evidence="7">
        <text>a 2'-deoxyadenosine in DNA + S-adenosyl-L-methionine = an N(6)-methyl-2'-deoxyadenosine in DNA + S-adenosyl-L-homocysteine + H(+)</text>
        <dbReference type="Rhea" id="RHEA:15197"/>
        <dbReference type="Rhea" id="RHEA-COMP:12418"/>
        <dbReference type="Rhea" id="RHEA-COMP:12419"/>
        <dbReference type="ChEBI" id="CHEBI:15378"/>
        <dbReference type="ChEBI" id="CHEBI:57856"/>
        <dbReference type="ChEBI" id="CHEBI:59789"/>
        <dbReference type="ChEBI" id="CHEBI:90615"/>
        <dbReference type="ChEBI" id="CHEBI:90616"/>
        <dbReference type="EC" id="2.1.1.72"/>
    </reaction>
</comment>
<dbReference type="Gene3D" id="3.40.50.150">
    <property type="entry name" value="Vaccinia Virus protein VP39"/>
    <property type="match status" value="1"/>
</dbReference>
<dbReference type="SUPFAM" id="SSF53335">
    <property type="entry name" value="S-adenosyl-L-methionine-dependent methyltransferases"/>
    <property type="match status" value="1"/>
</dbReference>
<proteinExistence type="inferred from homology"/>
<feature type="domain" description="DNA methylase adenine-specific" evidence="9">
    <location>
        <begin position="145"/>
        <end position="444"/>
    </location>
</feature>
<feature type="domain" description="N6 adenine-specific DNA methyltransferase N-terminal" evidence="10">
    <location>
        <begin position="6"/>
        <end position="133"/>
    </location>
</feature>
<reference evidence="11 12" key="1">
    <citation type="submission" date="2013-12" db="EMBL/GenBank/DDBJ databases">
        <title>A Varibaculum cambriense genome reconstructed from a premature infant gut community with otherwise low bacterial novelty that shifts toward anaerobic metabolism during the third week of life.</title>
        <authorList>
            <person name="Brown C.T."/>
            <person name="Sharon I."/>
            <person name="Thomas B.C."/>
            <person name="Castelle C.J."/>
            <person name="Morowitz M.J."/>
            <person name="Banfield J.F."/>
        </authorList>
    </citation>
    <scope>NUCLEOTIDE SEQUENCE [LARGE SCALE GENOMIC DNA]</scope>
    <source>
        <strain evidence="12">DORA_11</strain>
    </source>
</reference>
<keyword evidence="3" id="KW-0489">Methyltransferase</keyword>
<comment type="similarity">
    <text evidence="1">Belongs to the N(4)/N(6)-methyltransferase family.</text>
</comment>
<evidence type="ECO:0000313" key="12">
    <source>
        <dbReference type="Proteomes" id="UP000018855"/>
    </source>
</evidence>
<sequence length="492" mass="56464">MSNLSGFVKRLRDIMRNDAGINGDAQRIEQIVWLLFLKVYDAKELEWEINEDNYLSIIPEECRWMNWAHDDKSGRALTGDALLNFVDNTLFPTLKRLPVDVNTPIKKSIVQTTFADANNYMKDGVLLRQVINVIDDIDFSDYDESHAFGDIYETILKELQSAGSSGEFYTPRAVTDFMAAMINPQVGEVMADFACGTGGFLISWLNELHKKVETVADEEAYSSSIYGIEKKQFPYMLAITNLLLHDVDTPRIFHDNSLSKDVLDYTDKDKFDVIMMNPPYGGSEKNDVKSHFPADLASSETADLFMAVIMYRLKVQGRAAVVLPDGFLFGTDNAKVNIKKKLLNEFNLHTIIRLPSSVFSPYTSITTNILFFDNTGKTEETWVYRLDMPEGYKHFSKTKPMKLEHFKPVVDWWTDRTEIEEEGFDKAKKYRKEDLESKYNYNIDLCGFPHEEEVILAPQDLIQRYQEERASLNAEIDRVLEEITALLGRTLE</sequence>
<dbReference type="AlphaFoldDB" id="W1UWV5"/>
<evidence type="ECO:0000256" key="2">
    <source>
        <dbReference type="ARBA" id="ARBA00011900"/>
    </source>
</evidence>
<evidence type="ECO:0000256" key="5">
    <source>
        <dbReference type="ARBA" id="ARBA00022691"/>
    </source>
</evidence>
<dbReference type="GO" id="GO:0008170">
    <property type="term" value="F:N-methyltransferase activity"/>
    <property type="evidence" value="ECO:0007669"/>
    <property type="project" value="InterPro"/>
</dbReference>
<protein>
    <recommendedName>
        <fullName evidence="2">site-specific DNA-methyltransferase (adenine-specific)</fullName>
        <ecNumber evidence="2">2.1.1.72</ecNumber>
    </recommendedName>
</protein>
<dbReference type="PANTHER" id="PTHR42933">
    <property type="entry name" value="SLR6095 PROTEIN"/>
    <property type="match status" value="1"/>
</dbReference>
<dbReference type="Gene3D" id="1.20.1260.30">
    <property type="match status" value="1"/>
</dbReference>
<evidence type="ECO:0000313" key="11">
    <source>
        <dbReference type="EMBL" id="ETI98197.1"/>
    </source>
</evidence>
<evidence type="ECO:0000259" key="9">
    <source>
        <dbReference type="Pfam" id="PF02384"/>
    </source>
</evidence>
<dbReference type="PANTHER" id="PTHR42933:SF4">
    <property type="entry name" value="TYPE I RESTRICTION ENZYME ECOKI METHYLASE SUBUNIT"/>
    <property type="match status" value="1"/>
</dbReference>
<dbReference type="Proteomes" id="UP000018855">
    <property type="component" value="Unassembled WGS sequence"/>
</dbReference>
<keyword evidence="5" id="KW-0949">S-adenosyl-L-methionine</keyword>
<dbReference type="InterPro" id="IPR038333">
    <property type="entry name" value="T1MK-like_N_sf"/>
</dbReference>
<keyword evidence="6" id="KW-0680">Restriction system</keyword>
<dbReference type="GO" id="GO:0003677">
    <property type="term" value="F:DNA binding"/>
    <property type="evidence" value="ECO:0007669"/>
    <property type="project" value="InterPro"/>
</dbReference>
<organism evidence="11 12">
    <name type="scientific">Veillonella dispar DORA_11</name>
    <dbReference type="NCBI Taxonomy" id="1403949"/>
    <lineage>
        <taxon>Bacteria</taxon>
        <taxon>Bacillati</taxon>
        <taxon>Bacillota</taxon>
        <taxon>Negativicutes</taxon>
        <taxon>Veillonellales</taxon>
        <taxon>Veillonellaceae</taxon>
        <taxon>Veillonella</taxon>
    </lineage>
</organism>
<evidence type="ECO:0000256" key="3">
    <source>
        <dbReference type="ARBA" id="ARBA00022603"/>
    </source>
</evidence>
<feature type="coiled-coil region" evidence="8">
    <location>
        <begin position="462"/>
        <end position="489"/>
    </location>
</feature>
<dbReference type="InterPro" id="IPR003356">
    <property type="entry name" value="DNA_methylase_A-5"/>
</dbReference>
<dbReference type="GO" id="GO:0009007">
    <property type="term" value="F:site-specific DNA-methyltransferase (adenine-specific) activity"/>
    <property type="evidence" value="ECO:0007669"/>
    <property type="project" value="UniProtKB-EC"/>
</dbReference>
<dbReference type="GO" id="GO:0032259">
    <property type="term" value="P:methylation"/>
    <property type="evidence" value="ECO:0007669"/>
    <property type="project" value="UniProtKB-KW"/>
</dbReference>
<comment type="caution">
    <text evidence="11">The sequence shown here is derived from an EMBL/GenBank/DDBJ whole genome shotgun (WGS) entry which is preliminary data.</text>
</comment>
<accession>W1UWV5</accession>
<evidence type="ECO:0000256" key="4">
    <source>
        <dbReference type="ARBA" id="ARBA00022679"/>
    </source>
</evidence>
<dbReference type="Pfam" id="PF12161">
    <property type="entry name" value="HsdM_N"/>
    <property type="match status" value="1"/>
</dbReference>
<keyword evidence="4" id="KW-0808">Transferase</keyword>
<evidence type="ECO:0000256" key="1">
    <source>
        <dbReference type="ARBA" id="ARBA00006594"/>
    </source>
</evidence>
<gene>
    <name evidence="11" type="ORF">Q619_VDC00556G0019</name>
</gene>
<dbReference type="Pfam" id="PF02384">
    <property type="entry name" value="N6_Mtase"/>
    <property type="match status" value="1"/>
</dbReference>
<dbReference type="InterPro" id="IPR029063">
    <property type="entry name" value="SAM-dependent_MTases_sf"/>
</dbReference>
<dbReference type="EMBL" id="AZMJ01000556">
    <property type="protein sequence ID" value="ETI98197.1"/>
    <property type="molecule type" value="Genomic_DNA"/>
</dbReference>
<evidence type="ECO:0000256" key="6">
    <source>
        <dbReference type="ARBA" id="ARBA00022747"/>
    </source>
</evidence>
<dbReference type="EC" id="2.1.1.72" evidence="2"/>
<dbReference type="PRINTS" id="PR00507">
    <property type="entry name" value="N12N6MTFRASE"/>
</dbReference>
<evidence type="ECO:0000256" key="7">
    <source>
        <dbReference type="ARBA" id="ARBA00047942"/>
    </source>
</evidence>
<keyword evidence="8" id="KW-0175">Coiled coil</keyword>
<dbReference type="GO" id="GO:0009307">
    <property type="term" value="P:DNA restriction-modification system"/>
    <property type="evidence" value="ECO:0007669"/>
    <property type="project" value="UniProtKB-KW"/>
</dbReference>
<dbReference type="PATRIC" id="fig|1403949.3.peg.1158"/>
<evidence type="ECO:0000259" key="10">
    <source>
        <dbReference type="Pfam" id="PF12161"/>
    </source>
</evidence>
<evidence type="ECO:0000256" key="8">
    <source>
        <dbReference type="SAM" id="Coils"/>
    </source>
</evidence>
<dbReference type="InterPro" id="IPR051537">
    <property type="entry name" value="DNA_Adenine_Mtase"/>
</dbReference>
<name>W1UWV5_9FIRM</name>
<dbReference type="InterPro" id="IPR022749">
    <property type="entry name" value="D12N6_MeTrfase_N"/>
</dbReference>